<comment type="caution">
    <text evidence="2">The sequence shown here is derived from an EMBL/GenBank/DDBJ whole genome shotgun (WGS) entry which is preliminary data.</text>
</comment>
<dbReference type="Proteomes" id="UP000821853">
    <property type="component" value="Unassembled WGS sequence"/>
</dbReference>
<evidence type="ECO:0000313" key="3">
    <source>
        <dbReference type="Proteomes" id="UP000821853"/>
    </source>
</evidence>
<evidence type="ECO:0000313" key="2">
    <source>
        <dbReference type="EMBL" id="KAH9378661.1"/>
    </source>
</evidence>
<gene>
    <name evidence="2" type="ORF">HPB48_008503</name>
</gene>
<feature type="region of interest" description="Disordered" evidence="1">
    <location>
        <begin position="1"/>
        <end position="92"/>
    </location>
</feature>
<sequence length="133" mass="14464">MHRQQEDDTAPGPSLGGNLQVAGKDESPAPDPEPPEGTETTQATSPTAGSRGEVNGNTVSWVETVSRSKARLSVKSDGQGPARGQDTNDKIEQELRRIRQMLEQVTRENIALKEEIARIKHTHADKAVEKKNS</sequence>
<feature type="compositionally biased region" description="Polar residues" evidence="1">
    <location>
        <begin position="55"/>
        <end position="67"/>
    </location>
</feature>
<reference evidence="2 3" key="1">
    <citation type="journal article" date="2020" name="Cell">
        <title>Large-Scale Comparative Analyses of Tick Genomes Elucidate Their Genetic Diversity and Vector Capacities.</title>
        <authorList>
            <consortium name="Tick Genome and Microbiome Consortium (TIGMIC)"/>
            <person name="Jia N."/>
            <person name="Wang J."/>
            <person name="Shi W."/>
            <person name="Du L."/>
            <person name="Sun Y."/>
            <person name="Zhan W."/>
            <person name="Jiang J.F."/>
            <person name="Wang Q."/>
            <person name="Zhang B."/>
            <person name="Ji P."/>
            <person name="Bell-Sakyi L."/>
            <person name="Cui X.M."/>
            <person name="Yuan T.T."/>
            <person name="Jiang B.G."/>
            <person name="Yang W.F."/>
            <person name="Lam T.T."/>
            <person name="Chang Q.C."/>
            <person name="Ding S.J."/>
            <person name="Wang X.J."/>
            <person name="Zhu J.G."/>
            <person name="Ruan X.D."/>
            <person name="Zhao L."/>
            <person name="Wei J.T."/>
            <person name="Ye R.Z."/>
            <person name="Que T.C."/>
            <person name="Du C.H."/>
            <person name="Zhou Y.H."/>
            <person name="Cheng J.X."/>
            <person name="Dai P.F."/>
            <person name="Guo W.B."/>
            <person name="Han X.H."/>
            <person name="Huang E.J."/>
            <person name="Li L.F."/>
            <person name="Wei W."/>
            <person name="Gao Y.C."/>
            <person name="Liu J.Z."/>
            <person name="Shao H.Z."/>
            <person name="Wang X."/>
            <person name="Wang C.C."/>
            <person name="Yang T.C."/>
            <person name="Huo Q.B."/>
            <person name="Li W."/>
            <person name="Chen H.Y."/>
            <person name="Chen S.E."/>
            <person name="Zhou L.G."/>
            <person name="Ni X.B."/>
            <person name="Tian J.H."/>
            <person name="Sheng Y."/>
            <person name="Liu T."/>
            <person name="Pan Y.S."/>
            <person name="Xia L.Y."/>
            <person name="Li J."/>
            <person name="Zhao F."/>
            <person name="Cao W.C."/>
        </authorList>
    </citation>
    <scope>NUCLEOTIDE SEQUENCE [LARGE SCALE GENOMIC DNA]</scope>
    <source>
        <strain evidence="2">HaeL-2018</strain>
    </source>
</reference>
<protein>
    <submittedName>
        <fullName evidence="2">Uncharacterized protein</fullName>
    </submittedName>
</protein>
<evidence type="ECO:0000256" key="1">
    <source>
        <dbReference type="SAM" id="MobiDB-lite"/>
    </source>
</evidence>
<dbReference type="VEuPathDB" id="VectorBase:HLOH_056584"/>
<proteinExistence type="predicted"/>
<name>A0A9J6GT34_HAELO</name>
<keyword evidence="3" id="KW-1185">Reference proteome</keyword>
<organism evidence="2 3">
    <name type="scientific">Haemaphysalis longicornis</name>
    <name type="common">Bush tick</name>
    <dbReference type="NCBI Taxonomy" id="44386"/>
    <lineage>
        <taxon>Eukaryota</taxon>
        <taxon>Metazoa</taxon>
        <taxon>Ecdysozoa</taxon>
        <taxon>Arthropoda</taxon>
        <taxon>Chelicerata</taxon>
        <taxon>Arachnida</taxon>
        <taxon>Acari</taxon>
        <taxon>Parasitiformes</taxon>
        <taxon>Ixodida</taxon>
        <taxon>Ixodoidea</taxon>
        <taxon>Ixodidae</taxon>
        <taxon>Haemaphysalinae</taxon>
        <taxon>Haemaphysalis</taxon>
    </lineage>
</organism>
<accession>A0A9J6GT34</accession>
<dbReference type="EMBL" id="JABSTR010000009">
    <property type="protein sequence ID" value="KAH9378661.1"/>
    <property type="molecule type" value="Genomic_DNA"/>
</dbReference>
<dbReference type="AlphaFoldDB" id="A0A9J6GT34"/>